<dbReference type="OrthoDB" id="9812921at2"/>
<dbReference type="Proteomes" id="UP000198862">
    <property type="component" value="Unassembled WGS sequence"/>
</dbReference>
<dbReference type="InterPro" id="IPR001375">
    <property type="entry name" value="Peptidase_S9_cat"/>
</dbReference>
<dbReference type="InterPro" id="IPR029058">
    <property type="entry name" value="AB_hydrolase_fold"/>
</dbReference>
<dbReference type="GO" id="GO:0006508">
    <property type="term" value="P:proteolysis"/>
    <property type="evidence" value="ECO:0007669"/>
    <property type="project" value="InterPro"/>
</dbReference>
<dbReference type="EMBL" id="FOLO01000009">
    <property type="protein sequence ID" value="SFC42871.1"/>
    <property type="molecule type" value="Genomic_DNA"/>
</dbReference>
<dbReference type="Pfam" id="PF00326">
    <property type="entry name" value="Peptidase_S9"/>
    <property type="match status" value="1"/>
</dbReference>
<keyword evidence="1" id="KW-0378">Hydrolase</keyword>
<feature type="domain" description="Peptidase S9 prolyl oligopeptidase catalytic" evidence="3">
    <location>
        <begin position="148"/>
        <end position="342"/>
    </location>
</feature>
<sequence>MKKIKVQMRYIQAGLATLFLAASFFSQANYVQKNITIDNAESCFKGSFETHELWVNFLTEQSLKTKKLFNKERFVKNMPKEKFDYVKNNLECINFTYQVDGLTIEGYYLKPRNSFNKKLPVLIYNRGGNGEYGYVKFYSKIDFIADIAKQGFIVIGSQYRGSSKYIKNNGKDEFGGADINDVLALMQLIRHIPDADINRIGMMGKSRGGMQTFIAAKSLPNIKAIAIVAGNNDEEMALKRRPKMERVLNYRVPNFKNNRAEALYKRSAIKWLDKLPQGAPILLLHGDNDKRVHVEQAIQMAAALKNRSHEHKLVVYPEGNHGLWKYRKEVNQELTSWFKKYL</sequence>
<dbReference type="PANTHER" id="PTHR42776">
    <property type="entry name" value="SERINE PEPTIDASE S9 FAMILY MEMBER"/>
    <property type="match status" value="1"/>
</dbReference>
<evidence type="ECO:0000259" key="3">
    <source>
        <dbReference type="Pfam" id="PF00326"/>
    </source>
</evidence>
<organism evidence="4 5">
    <name type="scientific">Pseudoalteromonas denitrificans DSM 6059</name>
    <dbReference type="NCBI Taxonomy" id="1123010"/>
    <lineage>
        <taxon>Bacteria</taxon>
        <taxon>Pseudomonadati</taxon>
        <taxon>Pseudomonadota</taxon>
        <taxon>Gammaproteobacteria</taxon>
        <taxon>Alteromonadales</taxon>
        <taxon>Pseudoalteromonadaceae</taxon>
        <taxon>Pseudoalteromonas</taxon>
    </lineage>
</organism>
<dbReference type="Gene3D" id="3.40.50.1820">
    <property type="entry name" value="alpha/beta hydrolase"/>
    <property type="match status" value="1"/>
</dbReference>
<protein>
    <submittedName>
        <fullName evidence="4">Prolyl oligopeptidase family protein</fullName>
    </submittedName>
</protein>
<evidence type="ECO:0000256" key="2">
    <source>
        <dbReference type="SAM" id="SignalP"/>
    </source>
</evidence>
<feature type="signal peptide" evidence="2">
    <location>
        <begin position="1"/>
        <end position="28"/>
    </location>
</feature>
<evidence type="ECO:0000313" key="4">
    <source>
        <dbReference type="EMBL" id="SFC42871.1"/>
    </source>
</evidence>
<keyword evidence="5" id="KW-1185">Reference proteome</keyword>
<dbReference type="AlphaFoldDB" id="A0A1I1J435"/>
<proteinExistence type="predicted"/>
<reference evidence="4 5" key="1">
    <citation type="submission" date="2016-10" db="EMBL/GenBank/DDBJ databases">
        <authorList>
            <person name="de Groot N.N."/>
        </authorList>
    </citation>
    <scope>NUCLEOTIDE SEQUENCE [LARGE SCALE GENOMIC DNA]</scope>
    <source>
        <strain evidence="4 5">DSM 6059</strain>
    </source>
</reference>
<dbReference type="SUPFAM" id="SSF53474">
    <property type="entry name" value="alpha/beta-Hydrolases"/>
    <property type="match status" value="1"/>
</dbReference>
<dbReference type="RefSeq" id="WP_091982612.1">
    <property type="nucleotide sequence ID" value="NZ_FOLO01000009.1"/>
</dbReference>
<dbReference type="PANTHER" id="PTHR42776:SF27">
    <property type="entry name" value="DIPEPTIDYL PEPTIDASE FAMILY MEMBER 6"/>
    <property type="match status" value="1"/>
</dbReference>
<evidence type="ECO:0000256" key="1">
    <source>
        <dbReference type="ARBA" id="ARBA00022801"/>
    </source>
</evidence>
<dbReference type="GO" id="GO:0004252">
    <property type="term" value="F:serine-type endopeptidase activity"/>
    <property type="evidence" value="ECO:0007669"/>
    <property type="project" value="TreeGrafter"/>
</dbReference>
<dbReference type="STRING" id="1123010.SAMN02745724_01635"/>
<name>A0A1I1J435_9GAMM</name>
<feature type="chain" id="PRO_5011532037" evidence="2">
    <location>
        <begin position="29"/>
        <end position="342"/>
    </location>
</feature>
<evidence type="ECO:0000313" key="5">
    <source>
        <dbReference type="Proteomes" id="UP000198862"/>
    </source>
</evidence>
<gene>
    <name evidence="4" type="ORF">SAMN02745724_01635</name>
</gene>
<keyword evidence="2" id="KW-0732">Signal</keyword>
<accession>A0A1I1J435</accession>